<name>A0A928VWM3_9CYAN</name>
<dbReference type="GO" id="GO:0008932">
    <property type="term" value="F:lytic endotransglycosylase activity"/>
    <property type="evidence" value="ECO:0007669"/>
    <property type="project" value="TreeGrafter"/>
</dbReference>
<dbReference type="Pfam" id="PF01476">
    <property type="entry name" value="LysM"/>
    <property type="match status" value="1"/>
</dbReference>
<evidence type="ECO:0000256" key="1">
    <source>
        <dbReference type="SAM" id="MobiDB-lite"/>
    </source>
</evidence>
<accession>A0A928VWM3</accession>
<evidence type="ECO:0000313" key="3">
    <source>
        <dbReference type="EMBL" id="MBE9040638.1"/>
    </source>
</evidence>
<sequence length="168" mass="17048">MKRVFPHQVNLAPECEADANATAGIIKPSNGEGHRRVCSSVAKIGLAISVGASSILLPGQSNSAVAADRNAPESPATLAPSAKDKVMSPGVKSGGKSADVASVANLTASAHTVVSGETLWQLAQVYQVDATTIAEANGMSVGAVLKVGQVLYIPIEQDVASGFELSEP</sequence>
<evidence type="ECO:0000313" key="4">
    <source>
        <dbReference type="Proteomes" id="UP000621799"/>
    </source>
</evidence>
<dbReference type="PANTHER" id="PTHR33734:SF22">
    <property type="entry name" value="MEMBRANE-BOUND LYTIC MUREIN TRANSGLYCOSYLASE D"/>
    <property type="match status" value="1"/>
</dbReference>
<dbReference type="InterPro" id="IPR018392">
    <property type="entry name" value="LysM"/>
</dbReference>
<evidence type="ECO:0000259" key="2">
    <source>
        <dbReference type="PROSITE" id="PS51782"/>
    </source>
</evidence>
<dbReference type="Gene3D" id="3.10.350.10">
    <property type="entry name" value="LysM domain"/>
    <property type="match status" value="1"/>
</dbReference>
<feature type="domain" description="LysM" evidence="2">
    <location>
        <begin position="109"/>
        <end position="153"/>
    </location>
</feature>
<dbReference type="AlphaFoldDB" id="A0A928VWM3"/>
<organism evidence="3 4">
    <name type="scientific">Zarconia navalis LEGE 11467</name>
    <dbReference type="NCBI Taxonomy" id="1828826"/>
    <lineage>
        <taxon>Bacteria</taxon>
        <taxon>Bacillati</taxon>
        <taxon>Cyanobacteriota</taxon>
        <taxon>Cyanophyceae</taxon>
        <taxon>Oscillatoriophycideae</taxon>
        <taxon>Oscillatoriales</taxon>
        <taxon>Oscillatoriales incertae sedis</taxon>
        <taxon>Zarconia</taxon>
        <taxon>Zarconia navalis</taxon>
    </lineage>
</organism>
<reference evidence="3" key="1">
    <citation type="submission" date="2020-10" db="EMBL/GenBank/DDBJ databases">
        <authorList>
            <person name="Castelo-Branco R."/>
            <person name="Eusebio N."/>
            <person name="Adriana R."/>
            <person name="Vieira A."/>
            <person name="Brugerolle De Fraissinette N."/>
            <person name="Rezende De Castro R."/>
            <person name="Schneider M.P."/>
            <person name="Vasconcelos V."/>
            <person name="Leao P.N."/>
        </authorList>
    </citation>
    <scope>NUCLEOTIDE SEQUENCE</scope>
    <source>
        <strain evidence="3">LEGE 11467</strain>
    </source>
</reference>
<dbReference type="PANTHER" id="PTHR33734">
    <property type="entry name" value="LYSM DOMAIN-CONTAINING GPI-ANCHORED PROTEIN 2"/>
    <property type="match status" value="1"/>
</dbReference>
<dbReference type="InterPro" id="IPR036779">
    <property type="entry name" value="LysM_dom_sf"/>
</dbReference>
<dbReference type="EMBL" id="JADEXN010000103">
    <property type="protein sequence ID" value="MBE9040638.1"/>
    <property type="molecule type" value="Genomic_DNA"/>
</dbReference>
<dbReference type="RefSeq" id="WP_264320884.1">
    <property type="nucleotide sequence ID" value="NZ_JADEXN010000103.1"/>
</dbReference>
<feature type="non-terminal residue" evidence="3">
    <location>
        <position position="168"/>
    </location>
</feature>
<dbReference type="Proteomes" id="UP000621799">
    <property type="component" value="Unassembled WGS sequence"/>
</dbReference>
<gene>
    <name evidence="3" type="ORF">IQ235_07570</name>
</gene>
<dbReference type="PROSITE" id="PS51782">
    <property type="entry name" value="LYSM"/>
    <property type="match status" value="1"/>
</dbReference>
<comment type="caution">
    <text evidence="3">The sequence shown here is derived from an EMBL/GenBank/DDBJ whole genome shotgun (WGS) entry which is preliminary data.</text>
</comment>
<keyword evidence="4" id="KW-1185">Reference proteome</keyword>
<protein>
    <submittedName>
        <fullName evidence="3">LysM peptidoglycan-binding domain-containing protein</fullName>
    </submittedName>
</protein>
<dbReference type="SMART" id="SM00257">
    <property type="entry name" value="LysM"/>
    <property type="match status" value="1"/>
</dbReference>
<proteinExistence type="predicted"/>
<dbReference type="CDD" id="cd00118">
    <property type="entry name" value="LysM"/>
    <property type="match status" value="1"/>
</dbReference>
<feature type="region of interest" description="Disordered" evidence="1">
    <location>
        <begin position="66"/>
        <end position="91"/>
    </location>
</feature>
<dbReference type="SUPFAM" id="SSF54106">
    <property type="entry name" value="LysM domain"/>
    <property type="match status" value="1"/>
</dbReference>